<proteinExistence type="inferred from homology"/>
<feature type="domain" description="UspA" evidence="2">
    <location>
        <begin position="6"/>
        <end position="139"/>
    </location>
</feature>
<name>A0A7W7HN97_9ACTN</name>
<dbReference type="PANTHER" id="PTHR46553:SF3">
    <property type="entry name" value="ADENINE NUCLEOTIDE ALPHA HYDROLASES-LIKE SUPERFAMILY PROTEIN"/>
    <property type="match status" value="1"/>
</dbReference>
<dbReference type="SUPFAM" id="SSF52402">
    <property type="entry name" value="Adenine nucleotide alpha hydrolases-like"/>
    <property type="match status" value="1"/>
</dbReference>
<reference evidence="3 6" key="2">
    <citation type="submission" date="2021-01" db="EMBL/GenBank/DDBJ databases">
        <title>Whole genome shotgun sequence of Actinoplanes lobatus NBRC 12513.</title>
        <authorList>
            <person name="Komaki H."/>
            <person name="Tamura T."/>
        </authorList>
    </citation>
    <scope>NUCLEOTIDE SEQUENCE [LARGE SCALE GENOMIC DNA]</scope>
    <source>
        <strain evidence="3 6">NBRC 12513</strain>
    </source>
</reference>
<dbReference type="InterPro" id="IPR006016">
    <property type="entry name" value="UspA"/>
</dbReference>
<dbReference type="Gene3D" id="3.40.50.620">
    <property type="entry name" value="HUPs"/>
    <property type="match status" value="1"/>
</dbReference>
<comment type="similarity">
    <text evidence="1">Belongs to the universal stress protein A family.</text>
</comment>
<sequence length="142" mass="14871">MRIGDVVVGVDGSPSARAALRWAARQAQLTGGRLYAVTAWQIPAYFGWAPTAPDEDLAEAAGKVLTTAVHSVLGEEPPDLEVVERVEPGHPAQVLIDLSARARLLVVGSRGHSPFAGALIGSVSQQCVQHAHCPVVVVRGNP</sequence>
<evidence type="ECO:0000313" key="4">
    <source>
        <dbReference type="EMBL" id="MBB4753626.1"/>
    </source>
</evidence>
<dbReference type="Pfam" id="PF00582">
    <property type="entry name" value="Usp"/>
    <property type="match status" value="1"/>
</dbReference>
<dbReference type="EMBL" id="JACHNC010000001">
    <property type="protein sequence ID" value="MBB4753626.1"/>
    <property type="molecule type" value="Genomic_DNA"/>
</dbReference>
<dbReference type="PANTHER" id="PTHR46553">
    <property type="entry name" value="ADENINE NUCLEOTIDE ALPHA HYDROLASES-LIKE SUPERFAMILY PROTEIN"/>
    <property type="match status" value="1"/>
</dbReference>
<comment type="caution">
    <text evidence="4">The sequence shown here is derived from an EMBL/GenBank/DDBJ whole genome shotgun (WGS) entry which is preliminary data.</text>
</comment>
<keyword evidence="6" id="KW-1185">Reference proteome</keyword>
<gene>
    <name evidence="3" type="ORF">Alo02nite_10610</name>
    <name evidence="4" type="ORF">BJ964_007787</name>
</gene>
<accession>A0A7W7HN97</accession>
<dbReference type="PRINTS" id="PR01438">
    <property type="entry name" value="UNVRSLSTRESS"/>
</dbReference>
<organism evidence="4 5">
    <name type="scientific">Actinoplanes lobatus</name>
    <dbReference type="NCBI Taxonomy" id="113568"/>
    <lineage>
        <taxon>Bacteria</taxon>
        <taxon>Bacillati</taxon>
        <taxon>Actinomycetota</taxon>
        <taxon>Actinomycetes</taxon>
        <taxon>Micromonosporales</taxon>
        <taxon>Micromonosporaceae</taxon>
        <taxon>Actinoplanes</taxon>
    </lineage>
</organism>
<evidence type="ECO:0000313" key="5">
    <source>
        <dbReference type="Proteomes" id="UP000590511"/>
    </source>
</evidence>
<dbReference type="AlphaFoldDB" id="A0A7W7HN97"/>
<dbReference type="EMBL" id="BOMP01000016">
    <property type="protein sequence ID" value="GIE38163.1"/>
    <property type="molecule type" value="Genomic_DNA"/>
</dbReference>
<evidence type="ECO:0000256" key="1">
    <source>
        <dbReference type="ARBA" id="ARBA00008791"/>
    </source>
</evidence>
<dbReference type="Proteomes" id="UP000590511">
    <property type="component" value="Unassembled WGS sequence"/>
</dbReference>
<dbReference type="InterPro" id="IPR014729">
    <property type="entry name" value="Rossmann-like_a/b/a_fold"/>
</dbReference>
<dbReference type="Proteomes" id="UP000631312">
    <property type="component" value="Unassembled WGS sequence"/>
</dbReference>
<evidence type="ECO:0000313" key="6">
    <source>
        <dbReference type="Proteomes" id="UP000631312"/>
    </source>
</evidence>
<evidence type="ECO:0000259" key="2">
    <source>
        <dbReference type="Pfam" id="PF00582"/>
    </source>
</evidence>
<reference evidence="4 5" key="1">
    <citation type="submission" date="2020-08" db="EMBL/GenBank/DDBJ databases">
        <title>Sequencing the genomes of 1000 actinobacteria strains.</title>
        <authorList>
            <person name="Klenk H.-P."/>
        </authorList>
    </citation>
    <scope>NUCLEOTIDE SEQUENCE [LARGE SCALE GENOMIC DNA]</scope>
    <source>
        <strain evidence="4 5">DSM 43150</strain>
    </source>
</reference>
<dbReference type="RefSeq" id="WP_188125300.1">
    <property type="nucleotide sequence ID" value="NZ_BOMP01000016.1"/>
</dbReference>
<dbReference type="InterPro" id="IPR006015">
    <property type="entry name" value="Universal_stress_UspA"/>
</dbReference>
<evidence type="ECO:0000313" key="3">
    <source>
        <dbReference type="EMBL" id="GIE38163.1"/>
    </source>
</evidence>
<protein>
    <submittedName>
        <fullName evidence="4">Nucleotide-binding universal stress UspA family protein</fullName>
    </submittedName>
    <submittedName>
        <fullName evidence="3">Universal stress protein</fullName>
    </submittedName>
</protein>